<keyword evidence="3" id="KW-0731">Sigma factor</keyword>
<comment type="similarity">
    <text evidence="1">Belongs to the sigma-70 factor family. ECF subfamily.</text>
</comment>
<protein>
    <submittedName>
        <fullName evidence="7">Sigma-70 family RNA polymerase sigma factor</fullName>
    </submittedName>
</protein>
<keyword evidence="4" id="KW-0804">Transcription</keyword>
<organism evidence="7 8">
    <name type="scientific">Xylanibacter caecicola</name>
    <dbReference type="NCBI Taxonomy" id="2736294"/>
    <lineage>
        <taxon>Bacteria</taxon>
        <taxon>Pseudomonadati</taxon>
        <taxon>Bacteroidota</taxon>
        <taxon>Bacteroidia</taxon>
        <taxon>Bacteroidales</taxon>
        <taxon>Prevotellaceae</taxon>
        <taxon>Xylanibacter</taxon>
    </lineage>
</organism>
<sequence length="171" mass="20257">MENLKPDFTVIADFYTCHYEELVAFVSSRILNNEEAEDIVQNVFMRLLNTDKMITVVTLPNLVYTIARNMIYDYWRHRKSVDEYEHYIACRMLQERNNYMSVYSINDIAEVLERGIARLADKQQVIYRMSIYGGLKISEISDTLDINYKSAENRLGLARKEIRRYMARMLA</sequence>
<dbReference type="InterPro" id="IPR039425">
    <property type="entry name" value="RNA_pol_sigma-70-like"/>
</dbReference>
<proteinExistence type="inferred from homology"/>
<dbReference type="Proteomes" id="UP000820977">
    <property type="component" value="Unassembled WGS sequence"/>
</dbReference>
<reference evidence="7 8" key="1">
    <citation type="submission" date="2020-05" db="EMBL/GenBank/DDBJ databases">
        <title>Distinct polysaccharide utilization as determinants for interspecies competition between intestinal Prevotella spp.</title>
        <authorList>
            <person name="Galvez E.J.C."/>
            <person name="Iljazovic A."/>
            <person name="Strowig T."/>
        </authorList>
    </citation>
    <scope>NUCLEOTIDE SEQUENCE [LARGE SCALE GENOMIC DNA]</scope>
    <source>
        <strain evidence="7 8">PCHR</strain>
    </source>
</reference>
<dbReference type="PANTHER" id="PTHR43133:SF46">
    <property type="entry name" value="RNA POLYMERASE SIGMA-70 FACTOR ECF SUBFAMILY"/>
    <property type="match status" value="1"/>
</dbReference>
<dbReference type="Pfam" id="PF08281">
    <property type="entry name" value="Sigma70_r4_2"/>
    <property type="match status" value="1"/>
</dbReference>
<dbReference type="Gene3D" id="1.10.1740.10">
    <property type="match status" value="1"/>
</dbReference>
<dbReference type="Gene3D" id="1.10.10.10">
    <property type="entry name" value="Winged helix-like DNA-binding domain superfamily/Winged helix DNA-binding domain"/>
    <property type="match status" value="1"/>
</dbReference>
<feature type="domain" description="RNA polymerase sigma-70 region 2" evidence="5">
    <location>
        <begin position="15"/>
        <end position="79"/>
    </location>
</feature>
<accession>A0ABX2B3W0</accession>
<dbReference type="SUPFAM" id="SSF88946">
    <property type="entry name" value="Sigma2 domain of RNA polymerase sigma factors"/>
    <property type="match status" value="1"/>
</dbReference>
<dbReference type="InterPro" id="IPR013325">
    <property type="entry name" value="RNA_pol_sigma_r2"/>
</dbReference>
<dbReference type="Pfam" id="PF04542">
    <property type="entry name" value="Sigma70_r2"/>
    <property type="match status" value="1"/>
</dbReference>
<evidence type="ECO:0000259" key="6">
    <source>
        <dbReference type="Pfam" id="PF08281"/>
    </source>
</evidence>
<dbReference type="InterPro" id="IPR013324">
    <property type="entry name" value="RNA_pol_sigma_r3/r4-like"/>
</dbReference>
<dbReference type="RefSeq" id="WP_172345145.1">
    <property type="nucleotide sequence ID" value="NZ_CASTNK010000018.1"/>
</dbReference>
<dbReference type="InterPro" id="IPR013249">
    <property type="entry name" value="RNA_pol_sigma70_r4_t2"/>
</dbReference>
<dbReference type="EMBL" id="JABKKJ010000015">
    <property type="protein sequence ID" value="NPE25682.1"/>
    <property type="molecule type" value="Genomic_DNA"/>
</dbReference>
<feature type="domain" description="RNA polymerase sigma factor 70 region 4 type 2" evidence="6">
    <location>
        <begin position="111"/>
        <end position="161"/>
    </location>
</feature>
<evidence type="ECO:0000256" key="4">
    <source>
        <dbReference type="ARBA" id="ARBA00023163"/>
    </source>
</evidence>
<comment type="caution">
    <text evidence="7">The sequence shown here is derived from an EMBL/GenBank/DDBJ whole genome shotgun (WGS) entry which is preliminary data.</text>
</comment>
<keyword evidence="8" id="KW-1185">Reference proteome</keyword>
<dbReference type="NCBIfam" id="TIGR02937">
    <property type="entry name" value="sigma70-ECF"/>
    <property type="match status" value="1"/>
</dbReference>
<gene>
    <name evidence="7" type="ORF">HPS54_09175</name>
</gene>
<dbReference type="InterPro" id="IPR036388">
    <property type="entry name" value="WH-like_DNA-bd_sf"/>
</dbReference>
<dbReference type="PANTHER" id="PTHR43133">
    <property type="entry name" value="RNA POLYMERASE ECF-TYPE SIGMA FACTO"/>
    <property type="match status" value="1"/>
</dbReference>
<evidence type="ECO:0000256" key="2">
    <source>
        <dbReference type="ARBA" id="ARBA00023015"/>
    </source>
</evidence>
<evidence type="ECO:0000259" key="5">
    <source>
        <dbReference type="Pfam" id="PF04542"/>
    </source>
</evidence>
<keyword evidence="2" id="KW-0805">Transcription regulation</keyword>
<evidence type="ECO:0000256" key="1">
    <source>
        <dbReference type="ARBA" id="ARBA00010641"/>
    </source>
</evidence>
<evidence type="ECO:0000313" key="7">
    <source>
        <dbReference type="EMBL" id="NPE25682.1"/>
    </source>
</evidence>
<evidence type="ECO:0000256" key="3">
    <source>
        <dbReference type="ARBA" id="ARBA00023082"/>
    </source>
</evidence>
<dbReference type="InterPro" id="IPR007627">
    <property type="entry name" value="RNA_pol_sigma70_r2"/>
</dbReference>
<evidence type="ECO:0000313" key="8">
    <source>
        <dbReference type="Proteomes" id="UP000820977"/>
    </source>
</evidence>
<dbReference type="SUPFAM" id="SSF88659">
    <property type="entry name" value="Sigma3 and sigma4 domains of RNA polymerase sigma factors"/>
    <property type="match status" value="1"/>
</dbReference>
<dbReference type="InterPro" id="IPR014284">
    <property type="entry name" value="RNA_pol_sigma-70_dom"/>
</dbReference>
<name>A0ABX2B3W0_9BACT</name>